<dbReference type="EMBL" id="KV417539">
    <property type="protein sequence ID" value="KZP22470.1"/>
    <property type="molecule type" value="Genomic_DNA"/>
</dbReference>
<feature type="region of interest" description="Disordered" evidence="1">
    <location>
        <begin position="70"/>
        <end position="94"/>
    </location>
</feature>
<evidence type="ECO:0000256" key="1">
    <source>
        <dbReference type="SAM" id="MobiDB-lite"/>
    </source>
</evidence>
<evidence type="ECO:0000313" key="3">
    <source>
        <dbReference type="Proteomes" id="UP000076532"/>
    </source>
</evidence>
<keyword evidence="3" id="KW-1185">Reference proteome</keyword>
<dbReference type="Proteomes" id="UP000076532">
    <property type="component" value="Unassembled WGS sequence"/>
</dbReference>
<sequence>MLWGLLRAPNTSIIALFWNATTHVFSVLRPCGLLWPSGQEARKARAGKQSTAHSRVGRYSRFACIRSAHHPHSIGRPSLPVSESHDNAFVPPHH</sequence>
<evidence type="ECO:0000313" key="2">
    <source>
        <dbReference type="EMBL" id="KZP22470.1"/>
    </source>
</evidence>
<proteinExistence type="predicted"/>
<organism evidence="2 3">
    <name type="scientific">Athelia psychrophila</name>
    <dbReference type="NCBI Taxonomy" id="1759441"/>
    <lineage>
        <taxon>Eukaryota</taxon>
        <taxon>Fungi</taxon>
        <taxon>Dikarya</taxon>
        <taxon>Basidiomycota</taxon>
        <taxon>Agaricomycotina</taxon>
        <taxon>Agaricomycetes</taxon>
        <taxon>Agaricomycetidae</taxon>
        <taxon>Atheliales</taxon>
        <taxon>Atheliaceae</taxon>
        <taxon>Athelia</taxon>
    </lineage>
</organism>
<gene>
    <name evidence="2" type="ORF">FIBSPDRAFT_483175</name>
</gene>
<accession>A0A166L1C0</accession>
<protein>
    <submittedName>
        <fullName evidence="2">Uncharacterized protein</fullName>
    </submittedName>
</protein>
<name>A0A166L1C0_9AGAM</name>
<reference evidence="2 3" key="1">
    <citation type="journal article" date="2016" name="Mol. Biol. Evol.">
        <title>Comparative Genomics of Early-Diverging Mushroom-Forming Fungi Provides Insights into the Origins of Lignocellulose Decay Capabilities.</title>
        <authorList>
            <person name="Nagy L.G."/>
            <person name="Riley R."/>
            <person name="Tritt A."/>
            <person name="Adam C."/>
            <person name="Daum C."/>
            <person name="Floudas D."/>
            <person name="Sun H."/>
            <person name="Yadav J.S."/>
            <person name="Pangilinan J."/>
            <person name="Larsson K.H."/>
            <person name="Matsuura K."/>
            <person name="Barry K."/>
            <person name="Labutti K."/>
            <person name="Kuo R."/>
            <person name="Ohm R.A."/>
            <person name="Bhattacharya S.S."/>
            <person name="Shirouzu T."/>
            <person name="Yoshinaga Y."/>
            <person name="Martin F.M."/>
            <person name="Grigoriev I.V."/>
            <person name="Hibbett D.S."/>
        </authorList>
    </citation>
    <scope>NUCLEOTIDE SEQUENCE [LARGE SCALE GENOMIC DNA]</scope>
    <source>
        <strain evidence="2 3">CBS 109695</strain>
    </source>
</reference>
<dbReference type="AlphaFoldDB" id="A0A166L1C0"/>